<keyword evidence="4" id="KW-0378">Hydrolase</keyword>
<evidence type="ECO:0000259" key="9">
    <source>
        <dbReference type="Pfam" id="PF01694"/>
    </source>
</evidence>
<keyword evidence="5 8" id="KW-1133">Transmembrane helix</keyword>
<keyword evidence="11" id="KW-1185">Reference proteome</keyword>
<dbReference type="InterPro" id="IPR035952">
    <property type="entry name" value="Rhomboid-like_sf"/>
</dbReference>
<dbReference type="Gene3D" id="1.20.1540.10">
    <property type="entry name" value="Rhomboid-like"/>
    <property type="match status" value="1"/>
</dbReference>
<dbReference type="EMBL" id="CP001124">
    <property type="protein sequence ID" value="ACH39259.1"/>
    <property type="molecule type" value="Genomic_DNA"/>
</dbReference>
<gene>
    <name evidence="10" type="ordered locus">Gbem_2247</name>
</gene>
<feature type="domain" description="Peptidase S54 rhomboid" evidence="9">
    <location>
        <begin position="178"/>
        <end position="313"/>
    </location>
</feature>
<dbReference type="Proteomes" id="UP000008825">
    <property type="component" value="Chromosome"/>
</dbReference>
<dbReference type="GO" id="GO:0004252">
    <property type="term" value="F:serine-type endopeptidase activity"/>
    <property type="evidence" value="ECO:0007669"/>
    <property type="project" value="InterPro"/>
</dbReference>
<keyword evidence="3 8" id="KW-0812">Transmembrane</keyword>
<feature type="transmembrane region" description="Helical" evidence="8">
    <location>
        <begin position="218"/>
        <end position="239"/>
    </location>
</feature>
<name>B5EEB4_CITBB</name>
<evidence type="ECO:0000313" key="10">
    <source>
        <dbReference type="EMBL" id="ACH39259.1"/>
    </source>
</evidence>
<reference evidence="10 11" key="2">
    <citation type="journal article" date="2010" name="BMC Genomics">
        <title>The genome of Geobacter bemidjiensis, exemplar for the subsurface clade of Geobacter species that predominate in Fe(III)-reducing subsurface environments.</title>
        <authorList>
            <person name="Aklujkar M."/>
            <person name="Young N.D."/>
            <person name="Holmes D."/>
            <person name="Chavan M."/>
            <person name="Risso C."/>
            <person name="Kiss H.E."/>
            <person name="Han C.S."/>
            <person name="Land M.L."/>
            <person name="Lovley D.R."/>
        </authorList>
    </citation>
    <scope>NUCLEOTIDE SEQUENCE [LARGE SCALE GENOMIC DNA]</scope>
    <source>
        <strain evidence="11">ATCC BAA-1014 / DSM 16622 / JCM 12645 / Bem</strain>
    </source>
</reference>
<dbReference type="PANTHER" id="PTHR43731:SF14">
    <property type="entry name" value="PRESENILIN-ASSOCIATED RHOMBOID-LIKE PROTEIN, MITOCHONDRIAL"/>
    <property type="match status" value="1"/>
</dbReference>
<feature type="region of interest" description="Disordered" evidence="7">
    <location>
        <begin position="1"/>
        <end position="25"/>
    </location>
</feature>
<dbReference type="HOGENOM" id="CLU_061963_0_0_7"/>
<evidence type="ECO:0000256" key="4">
    <source>
        <dbReference type="ARBA" id="ARBA00022801"/>
    </source>
</evidence>
<evidence type="ECO:0000256" key="1">
    <source>
        <dbReference type="ARBA" id="ARBA00004141"/>
    </source>
</evidence>
<dbReference type="SUPFAM" id="SSF144091">
    <property type="entry name" value="Rhomboid-like"/>
    <property type="match status" value="1"/>
</dbReference>
<feature type="transmembrane region" description="Helical" evidence="8">
    <location>
        <begin position="245"/>
        <end position="262"/>
    </location>
</feature>
<organism evidence="10 11">
    <name type="scientific">Citrifermentans bemidjiense (strain ATCC BAA-1014 / DSM 16622 / JCM 12645 / Bem)</name>
    <name type="common">Geobacter bemidjiensis</name>
    <dbReference type="NCBI Taxonomy" id="404380"/>
    <lineage>
        <taxon>Bacteria</taxon>
        <taxon>Pseudomonadati</taxon>
        <taxon>Thermodesulfobacteriota</taxon>
        <taxon>Desulfuromonadia</taxon>
        <taxon>Geobacterales</taxon>
        <taxon>Geobacteraceae</taxon>
        <taxon>Citrifermentans</taxon>
    </lineage>
</organism>
<dbReference type="RefSeq" id="WP_012530681.1">
    <property type="nucleotide sequence ID" value="NC_011146.1"/>
</dbReference>
<dbReference type="KEGG" id="gbm:Gbem_2247"/>
<evidence type="ECO:0000256" key="3">
    <source>
        <dbReference type="ARBA" id="ARBA00022692"/>
    </source>
</evidence>
<evidence type="ECO:0000256" key="8">
    <source>
        <dbReference type="SAM" id="Phobius"/>
    </source>
</evidence>
<evidence type="ECO:0000256" key="2">
    <source>
        <dbReference type="ARBA" id="ARBA00009045"/>
    </source>
</evidence>
<reference evidence="10 11" key="1">
    <citation type="submission" date="2008-07" db="EMBL/GenBank/DDBJ databases">
        <title>Complete sequence of Geobacter bemidjiensis BEM.</title>
        <authorList>
            <consortium name="US DOE Joint Genome Institute"/>
            <person name="Lucas S."/>
            <person name="Copeland A."/>
            <person name="Lapidus A."/>
            <person name="Glavina del Rio T."/>
            <person name="Dalin E."/>
            <person name="Tice H."/>
            <person name="Bruce D."/>
            <person name="Goodwin L."/>
            <person name="Pitluck S."/>
            <person name="Kiss H."/>
            <person name="Brettin T."/>
            <person name="Detter J.C."/>
            <person name="Han C."/>
            <person name="Kuske C.R."/>
            <person name="Schmutz J."/>
            <person name="Larimer F."/>
            <person name="Land M."/>
            <person name="Hauser L."/>
            <person name="Kyrpides N."/>
            <person name="Lykidis A."/>
            <person name="Lovley D."/>
            <person name="Richardson P."/>
        </authorList>
    </citation>
    <scope>NUCLEOTIDE SEQUENCE [LARGE SCALE GENOMIC DNA]</scope>
    <source>
        <strain evidence="11">ATCC BAA-1014 / DSM 16622 / JCM 12645 / Bem</strain>
    </source>
</reference>
<dbReference type="GO" id="GO:0016020">
    <property type="term" value="C:membrane"/>
    <property type="evidence" value="ECO:0007669"/>
    <property type="project" value="UniProtKB-SubCell"/>
</dbReference>
<keyword evidence="6 8" id="KW-0472">Membrane</keyword>
<dbReference type="Pfam" id="PF01694">
    <property type="entry name" value="Rhomboid"/>
    <property type="match status" value="1"/>
</dbReference>
<dbReference type="STRING" id="404380.Gbem_2247"/>
<dbReference type="InterPro" id="IPR050925">
    <property type="entry name" value="Rhomboid_protease_S54"/>
</dbReference>
<evidence type="ECO:0000256" key="6">
    <source>
        <dbReference type="ARBA" id="ARBA00023136"/>
    </source>
</evidence>
<evidence type="ECO:0000256" key="7">
    <source>
        <dbReference type="SAM" id="MobiDB-lite"/>
    </source>
</evidence>
<comment type="subcellular location">
    <subcellularLocation>
        <location evidence="1">Membrane</location>
        <topology evidence="1">Multi-pass membrane protein</topology>
    </subcellularLocation>
</comment>
<feature type="transmembrane region" description="Helical" evidence="8">
    <location>
        <begin position="193"/>
        <end position="211"/>
    </location>
</feature>
<dbReference type="PANTHER" id="PTHR43731">
    <property type="entry name" value="RHOMBOID PROTEASE"/>
    <property type="match status" value="1"/>
</dbReference>
<protein>
    <submittedName>
        <fullName evidence="10">Rhomboid-related membrane protein</fullName>
    </submittedName>
</protein>
<accession>B5EEB4</accession>
<dbReference type="InterPro" id="IPR022764">
    <property type="entry name" value="Peptidase_S54_rhomboid_dom"/>
</dbReference>
<feature type="transmembrane region" description="Helical" evidence="8">
    <location>
        <begin position="301"/>
        <end position="321"/>
    </location>
</feature>
<comment type="similarity">
    <text evidence="2">Belongs to the peptidase S54 family.</text>
</comment>
<feature type="transmembrane region" description="Helical" evidence="8">
    <location>
        <begin position="274"/>
        <end position="289"/>
    </location>
</feature>
<sequence length="352" mass="38192">MGRDEGGCVKEAAPIPPESAFQVTPGEGSDILAAMENEQEENSESVEEWVAVPPTKVEAKAGTRLAQRRARLWALVLEARYIENRVELEGGGWQVLVPKSRLEDACRELRLYVEENRNWPPFLPPVRPMAKNTLPTLCLLLLLATFHNLTNLDLTLMGRQPVDWAEIGSAHASAILRGEWWRVITALTLHADALHLMSNLAIGGFFVIYLCRDLGSGLAWTLLLASGACGNLANAYIQLPSHNSVGSSTAVFGAVGILGAISMMRYRHHLRRRWPLPVAAALALLVLLGTEGERTDLGSHLFGFCFGSLFGVVAELLMGYLGQPKRLVNALLALASASVVIAAWISALSSQG</sequence>
<evidence type="ECO:0000256" key="5">
    <source>
        <dbReference type="ARBA" id="ARBA00022989"/>
    </source>
</evidence>
<feature type="transmembrane region" description="Helical" evidence="8">
    <location>
        <begin position="328"/>
        <end position="347"/>
    </location>
</feature>
<dbReference type="AlphaFoldDB" id="B5EEB4"/>
<evidence type="ECO:0000313" key="11">
    <source>
        <dbReference type="Proteomes" id="UP000008825"/>
    </source>
</evidence>
<dbReference type="eggNOG" id="COG0705">
    <property type="taxonomic scope" value="Bacteria"/>
</dbReference>
<proteinExistence type="inferred from homology"/>